<gene>
    <name evidence="4" type="ORF">ACFQ03_03495</name>
</gene>
<dbReference type="EC" id="2.8.1.-" evidence="4"/>
<dbReference type="CDD" id="cd01448">
    <property type="entry name" value="TST_Repeat_1"/>
    <property type="match status" value="1"/>
</dbReference>
<dbReference type="InterPro" id="IPR001307">
    <property type="entry name" value="Thiosulphate_STrfase_CS"/>
</dbReference>
<sequence length="279" mass="31103">MSNLVSKEWLREHLQDDHVVVVDCRFVLGNPEAGRRAYEEGHIPGAVYFDLEEDLSGPIKEHGGRHPLPDLGTLALKLGAAGIDDTVQVVAYDDQGGAMASRFWWLLKFMGHSQVRILDESFSQWKEAGYPVSQEATARSARSFVPQVQTPMLVSMEDVRDRLGRKDTVLIDSRDARRYLGLEEPLDRVAGHIPGARNYFWKDALDETGRWKAGEDQRERFAALSSAEEIIVYCGSGVTACPNILALTEAGFNQVKLYSGSWSDWVSYEDNPVATGEEA</sequence>
<name>A0ABW3D451_9BACL</name>
<organism evidence="4 5">
    <name type="scientific">Paenibacillus residui</name>
    <dbReference type="NCBI Taxonomy" id="629724"/>
    <lineage>
        <taxon>Bacteria</taxon>
        <taxon>Bacillati</taxon>
        <taxon>Bacillota</taxon>
        <taxon>Bacilli</taxon>
        <taxon>Bacillales</taxon>
        <taxon>Paenibacillaceae</taxon>
        <taxon>Paenibacillus</taxon>
    </lineage>
</organism>
<dbReference type="PANTHER" id="PTHR11364:SF27">
    <property type="entry name" value="SULFURTRANSFERASE"/>
    <property type="match status" value="1"/>
</dbReference>
<evidence type="ECO:0000313" key="5">
    <source>
        <dbReference type="Proteomes" id="UP001597120"/>
    </source>
</evidence>
<dbReference type="GO" id="GO:0016740">
    <property type="term" value="F:transferase activity"/>
    <property type="evidence" value="ECO:0007669"/>
    <property type="project" value="UniProtKB-KW"/>
</dbReference>
<reference evidence="5" key="1">
    <citation type="journal article" date="2019" name="Int. J. Syst. Evol. Microbiol.">
        <title>The Global Catalogue of Microorganisms (GCM) 10K type strain sequencing project: providing services to taxonomists for standard genome sequencing and annotation.</title>
        <authorList>
            <consortium name="The Broad Institute Genomics Platform"/>
            <consortium name="The Broad Institute Genome Sequencing Center for Infectious Disease"/>
            <person name="Wu L."/>
            <person name="Ma J."/>
        </authorList>
    </citation>
    <scope>NUCLEOTIDE SEQUENCE [LARGE SCALE GENOMIC DNA]</scope>
    <source>
        <strain evidence="5">CCUG 57263</strain>
    </source>
</reference>
<dbReference type="PROSITE" id="PS00380">
    <property type="entry name" value="RHODANESE_1"/>
    <property type="match status" value="1"/>
</dbReference>
<feature type="domain" description="Rhodanese" evidence="3">
    <location>
        <begin position="164"/>
        <end position="274"/>
    </location>
</feature>
<feature type="domain" description="Rhodanese" evidence="3">
    <location>
        <begin position="15"/>
        <end position="134"/>
    </location>
</feature>
<dbReference type="PANTHER" id="PTHR11364">
    <property type="entry name" value="THIOSULFATE SULFERTANSFERASE"/>
    <property type="match status" value="1"/>
</dbReference>
<comment type="caution">
    <text evidence="4">The sequence shown here is derived from an EMBL/GenBank/DDBJ whole genome shotgun (WGS) entry which is preliminary data.</text>
</comment>
<dbReference type="SUPFAM" id="SSF52821">
    <property type="entry name" value="Rhodanese/Cell cycle control phosphatase"/>
    <property type="match status" value="2"/>
</dbReference>
<evidence type="ECO:0000259" key="3">
    <source>
        <dbReference type="PROSITE" id="PS50206"/>
    </source>
</evidence>
<evidence type="ECO:0000256" key="2">
    <source>
        <dbReference type="ARBA" id="ARBA00022737"/>
    </source>
</evidence>
<dbReference type="InterPro" id="IPR036873">
    <property type="entry name" value="Rhodanese-like_dom_sf"/>
</dbReference>
<accession>A0ABW3D451</accession>
<evidence type="ECO:0000256" key="1">
    <source>
        <dbReference type="ARBA" id="ARBA00022679"/>
    </source>
</evidence>
<dbReference type="InterPro" id="IPR045078">
    <property type="entry name" value="TST/MPST-like"/>
</dbReference>
<dbReference type="Pfam" id="PF00581">
    <property type="entry name" value="Rhodanese"/>
    <property type="match status" value="2"/>
</dbReference>
<dbReference type="InterPro" id="IPR001763">
    <property type="entry name" value="Rhodanese-like_dom"/>
</dbReference>
<keyword evidence="2" id="KW-0677">Repeat</keyword>
<dbReference type="Proteomes" id="UP001597120">
    <property type="component" value="Unassembled WGS sequence"/>
</dbReference>
<dbReference type="PROSITE" id="PS50206">
    <property type="entry name" value="RHODANESE_3"/>
    <property type="match status" value="2"/>
</dbReference>
<dbReference type="EMBL" id="JBHTIU010000010">
    <property type="protein sequence ID" value="MFD0868200.1"/>
    <property type="molecule type" value="Genomic_DNA"/>
</dbReference>
<keyword evidence="1 4" id="KW-0808">Transferase</keyword>
<dbReference type="SMART" id="SM00450">
    <property type="entry name" value="RHOD"/>
    <property type="match status" value="2"/>
</dbReference>
<dbReference type="CDD" id="cd01449">
    <property type="entry name" value="TST_Repeat_2"/>
    <property type="match status" value="1"/>
</dbReference>
<evidence type="ECO:0000313" key="4">
    <source>
        <dbReference type="EMBL" id="MFD0868200.1"/>
    </source>
</evidence>
<protein>
    <submittedName>
        <fullName evidence="4">Sulfurtransferase</fullName>
        <ecNumber evidence="4">2.8.1.-</ecNumber>
    </submittedName>
</protein>
<proteinExistence type="predicted"/>
<dbReference type="Gene3D" id="3.40.250.10">
    <property type="entry name" value="Rhodanese-like domain"/>
    <property type="match status" value="2"/>
</dbReference>
<keyword evidence="5" id="KW-1185">Reference proteome</keyword>
<dbReference type="RefSeq" id="WP_144939650.1">
    <property type="nucleotide sequence ID" value="NZ_JBHTIU010000010.1"/>
</dbReference>